<dbReference type="PANTHER" id="PTHR30383">
    <property type="entry name" value="THIOESTERASE 1/PROTEASE 1/LYSOPHOSPHOLIPASE L1"/>
    <property type="match status" value="1"/>
</dbReference>
<dbReference type="InterPro" id="IPR036514">
    <property type="entry name" value="SGNH_hydro_sf"/>
</dbReference>
<evidence type="ECO:0000256" key="1">
    <source>
        <dbReference type="SAM" id="MobiDB-lite"/>
    </source>
</evidence>
<evidence type="ECO:0000259" key="3">
    <source>
        <dbReference type="Pfam" id="PF13472"/>
    </source>
</evidence>
<gene>
    <name evidence="4" type="ORF">BFL37_01520</name>
</gene>
<dbReference type="EMBL" id="MDJZ01000004">
    <property type="protein sequence ID" value="OUE27586.1"/>
    <property type="molecule type" value="Genomic_DNA"/>
</dbReference>
<name>A0A251YTM2_9MICO</name>
<feature type="domain" description="SGNH hydrolase-type esterase" evidence="3">
    <location>
        <begin position="102"/>
        <end position="271"/>
    </location>
</feature>
<dbReference type="InterPro" id="IPR013830">
    <property type="entry name" value="SGNH_hydro"/>
</dbReference>
<dbReference type="GO" id="GO:0016787">
    <property type="term" value="F:hydrolase activity"/>
    <property type="evidence" value="ECO:0007669"/>
    <property type="project" value="UniProtKB-KW"/>
</dbReference>
<dbReference type="AlphaFoldDB" id="A0A251YTM2"/>
<dbReference type="Pfam" id="PF13472">
    <property type="entry name" value="Lipase_GDSL_2"/>
    <property type="match status" value="1"/>
</dbReference>
<sequence>MAEWVSSRCDPRCPPSAPLSGGAQGPMGAYKPPTIQHMGNHRRWGSSTAWGIAGVTAIGVLVVGLSGLALADAGDRPAAAGSVPELPASLQPDEPDAVRAAFIGDSYTAGAGASSKSVTFPQLLSLREGWIPVNLGRGGTGYLTTASTAGCGLAYCPNYLEMIPDAVKANPDLVIVSGGRNDSRTVQAARDQIAAFYPALRSALPDARIVATSPLWDDEEAPAALGQLAEAVRSAVEAVGGTYVDAGQPFEGRADLISDDGIHPDDAGYALLVDVLEPLVSSP</sequence>
<protein>
    <submittedName>
        <fullName evidence="4">GDSL-like Lipase/Acylhydrolase</fullName>
    </submittedName>
</protein>
<dbReference type="CDD" id="cd00229">
    <property type="entry name" value="SGNH_hydrolase"/>
    <property type="match status" value="1"/>
</dbReference>
<reference evidence="4 5" key="1">
    <citation type="submission" date="2016-08" db="EMBL/GenBank/DDBJ databases">
        <title>Genome sequence of Clavibacter michiganensis spp strain CFBP8019.</title>
        <authorList>
            <person name="Thapa S.P."/>
            <person name="Coaker G."/>
            <person name="Jacques M.-A."/>
        </authorList>
    </citation>
    <scope>NUCLEOTIDE SEQUENCE [LARGE SCALE GENOMIC DNA]</scope>
    <source>
        <strain evidence="4">CFBP8019</strain>
    </source>
</reference>
<feature type="region of interest" description="Disordered" evidence="1">
    <location>
        <begin position="1"/>
        <end position="27"/>
    </location>
</feature>
<accession>A0A251YTM2</accession>
<keyword evidence="2" id="KW-0472">Membrane</keyword>
<keyword evidence="4" id="KW-0378">Hydrolase</keyword>
<dbReference type="SUPFAM" id="SSF52266">
    <property type="entry name" value="SGNH hydrolase"/>
    <property type="match status" value="1"/>
</dbReference>
<feature type="transmembrane region" description="Helical" evidence="2">
    <location>
        <begin position="48"/>
        <end position="71"/>
    </location>
</feature>
<organism evidence="4 5">
    <name type="scientific">Clavibacter michiganensis</name>
    <dbReference type="NCBI Taxonomy" id="28447"/>
    <lineage>
        <taxon>Bacteria</taxon>
        <taxon>Bacillati</taxon>
        <taxon>Actinomycetota</taxon>
        <taxon>Actinomycetes</taxon>
        <taxon>Micrococcales</taxon>
        <taxon>Microbacteriaceae</taxon>
        <taxon>Clavibacter</taxon>
    </lineage>
</organism>
<dbReference type="OrthoDB" id="8215557at2"/>
<evidence type="ECO:0000256" key="2">
    <source>
        <dbReference type="SAM" id="Phobius"/>
    </source>
</evidence>
<dbReference type="Gene3D" id="3.40.50.1110">
    <property type="entry name" value="SGNH hydrolase"/>
    <property type="match status" value="1"/>
</dbReference>
<keyword evidence="2" id="KW-0812">Transmembrane</keyword>
<keyword evidence="5" id="KW-1185">Reference proteome</keyword>
<evidence type="ECO:0000313" key="4">
    <source>
        <dbReference type="EMBL" id="OUE27586.1"/>
    </source>
</evidence>
<dbReference type="InterPro" id="IPR051532">
    <property type="entry name" value="Ester_Hydrolysis_Enzymes"/>
</dbReference>
<comment type="caution">
    <text evidence="4">The sequence shown here is derived from an EMBL/GenBank/DDBJ whole genome shotgun (WGS) entry which is preliminary data.</text>
</comment>
<evidence type="ECO:0000313" key="5">
    <source>
        <dbReference type="Proteomes" id="UP000195101"/>
    </source>
</evidence>
<keyword evidence="2" id="KW-1133">Transmembrane helix</keyword>
<proteinExistence type="predicted"/>
<dbReference type="Proteomes" id="UP000195101">
    <property type="component" value="Unassembled WGS sequence"/>
</dbReference>